<proteinExistence type="predicted"/>
<reference evidence="3" key="1">
    <citation type="submission" date="2015-11" db="EMBL/GenBank/DDBJ databases">
        <title>Draft Genome Sequence of the Radioresistant Bacterium Deinococcus grandis, Isolated from Freshwater Fish in Japan.</title>
        <authorList>
            <person name="Satoh K."/>
            <person name="Onodera T."/>
            <person name="Omoso K."/>
            <person name="Takeda-Yano K."/>
            <person name="Katayama T."/>
            <person name="Oono Y."/>
            <person name="Narumi I."/>
        </authorList>
    </citation>
    <scope>NUCLEOTIDE SEQUENCE [LARGE SCALE GENOMIC DNA]</scope>
    <source>
        <strain evidence="3">ATCC 43672</strain>
    </source>
</reference>
<evidence type="ECO:0000256" key="1">
    <source>
        <dbReference type="SAM" id="MobiDB-lite"/>
    </source>
</evidence>
<evidence type="ECO:0000313" key="3">
    <source>
        <dbReference type="Proteomes" id="UP000056209"/>
    </source>
</evidence>
<name>A0A117DRH4_9DEIO</name>
<comment type="caution">
    <text evidence="2">The sequence shown here is derived from an EMBL/GenBank/DDBJ whole genome shotgun (WGS) entry which is preliminary data.</text>
</comment>
<feature type="region of interest" description="Disordered" evidence="1">
    <location>
        <begin position="1"/>
        <end position="144"/>
    </location>
</feature>
<feature type="compositionally biased region" description="Basic residues" evidence="1">
    <location>
        <begin position="1"/>
        <end position="14"/>
    </location>
</feature>
<dbReference type="OrthoDB" id="62166at2"/>
<dbReference type="EMBL" id="BCMS01000001">
    <property type="protein sequence ID" value="GAQ22725.1"/>
    <property type="molecule type" value="Genomic_DNA"/>
</dbReference>
<protein>
    <submittedName>
        <fullName evidence="2">Uncharacterized protein</fullName>
    </submittedName>
</protein>
<accession>A0A117DRH4</accession>
<dbReference type="Proteomes" id="UP000056209">
    <property type="component" value="Unassembled WGS sequence"/>
</dbReference>
<feature type="compositionally biased region" description="Gly residues" evidence="1">
    <location>
        <begin position="75"/>
        <end position="98"/>
    </location>
</feature>
<feature type="compositionally biased region" description="Basic and acidic residues" evidence="1">
    <location>
        <begin position="27"/>
        <end position="51"/>
    </location>
</feature>
<sequence length="273" mass="29996">MTGPKKGSRGRAPKRNTAQGRGGATRETTRPARERSEGSRNDSRGDSRPVRTELSGTGGPRRSPARGGDARTGGAKSGGPFGGTRTGGSKSGGSGARGGTNPARRKPGEAAQGSGEGRTSEGRAGGRPGSGPRRAAPPKVKKALPELKRVQLDAPAPDTVFTDRDDEKMTFPDSNLKRVAAKILTEKNKAWRYRPFSFPLFTDRGGEQTFHFDFYIYDYEDSVIRLILVVPFESREVWDRVGRFKRQYPMYTYELWTPEKLYRLSGPRGRLEF</sequence>
<organism evidence="2 3">
    <name type="scientific">Deinococcus grandis</name>
    <dbReference type="NCBI Taxonomy" id="57498"/>
    <lineage>
        <taxon>Bacteria</taxon>
        <taxon>Thermotogati</taxon>
        <taxon>Deinococcota</taxon>
        <taxon>Deinococci</taxon>
        <taxon>Deinococcales</taxon>
        <taxon>Deinococcaceae</taxon>
        <taxon>Deinococcus</taxon>
    </lineage>
</organism>
<dbReference type="AlphaFoldDB" id="A0A117DRH4"/>
<dbReference type="RefSeq" id="WP_058978034.1">
    <property type="nucleotide sequence ID" value="NZ_BCMS01000001.1"/>
</dbReference>
<evidence type="ECO:0000313" key="2">
    <source>
        <dbReference type="EMBL" id="GAQ22725.1"/>
    </source>
</evidence>
<gene>
    <name evidence="2" type="ORF">DEIGR_102752</name>
</gene>
<keyword evidence="3" id="KW-1185">Reference proteome</keyword>